<dbReference type="Proteomes" id="UP000266118">
    <property type="component" value="Chromosome"/>
</dbReference>
<feature type="domain" description="Glycosyl transferase family 28 C-terminal" evidence="1">
    <location>
        <begin position="265"/>
        <end position="329"/>
    </location>
</feature>
<dbReference type="GO" id="GO:0016758">
    <property type="term" value="F:hexosyltransferase activity"/>
    <property type="evidence" value="ECO:0007669"/>
    <property type="project" value="InterPro"/>
</dbReference>
<dbReference type="SUPFAM" id="SSF53756">
    <property type="entry name" value="UDP-Glycosyltransferase/glycogen phosphorylase"/>
    <property type="match status" value="1"/>
</dbReference>
<dbReference type="Gene3D" id="3.40.50.2000">
    <property type="entry name" value="Glycogen Phosphorylase B"/>
    <property type="match status" value="1"/>
</dbReference>
<evidence type="ECO:0000313" key="3">
    <source>
        <dbReference type="Proteomes" id="UP000266118"/>
    </source>
</evidence>
<gene>
    <name evidence="2" type="ORF">D6B99_14790</name>
</gene>
<accession>A0A386HTL3</accession>
<keyword evidence="2" id="KW-0808">Transferase</keyword>
<proteinExistence type="predicted"/>
<dbReference type="PANTHER" id="PTHR21015:SF22">
    <property type="entry name" value="GLYCOSYLTRANSFERASE"/>
    <property type="match status" value="1"/>
</dbReference>
<dbReference type="InterPro" id="IPR007235">
    <property type="entry name" value="Glyco_trans_28_C"/>
</dbReference>
<protein>
    <submittedName>
        <fullName evidence="2">Glycosyl transferase family 28</fullName>
    </submittedName>
</protein>
<dbReference type="AlphaFoldDB" id="A0A386HTL3"/>
<keyword evidence="3" id="KW-1185">Reference proteome</keyword>
<evidence type="ECO:0000259" key="1">
    <source>
        <dbReference type="Pfam" id="PF04101"/>
    </source>
</evidence>
<organism evidence="2 3">
    <name type="scientific">Arachidicoccus soli</name>
    <dbReference type="NCBI Taxonomy" id="2341117"/>
    <lineage>
        <taxon>Bacteria</taxon>
        <taxon>Pseudomonadati</taxon>
        <taxon>Bacteroidota</taxon>
        <taxon>Chitinophagia</taxon>
        <taxon>Chitinophagales</taxon>
        <taxon>Chitinophagaceae</taxon>
        <taxon>Arachidicoccus</taxon>
    </lineage>
</organism>
<dbReference type="KEGG" id="ark:D6B99_14790"/>
<reference evidence="2 3" key="1">
    <citation type="submission" date="2018-09" db="EMBL/GenBank/DDBJ databases">
        <title>Arachidicoccus sp. nov., a bacterium isolated from soil.</title>
        <authorList>
            <person name="Weon H.-Y."/>
            <person name="Kwon S.-W."/>
            <person name="Lee S.A."/>
        </authorList>
    </citation>
    <scope>NUCLEOTIDE SEQUENCE [LARGE SCALE GENOMIC DNA]</scope>
    <source>
        <strain evidence="2 3">KIS59-12</strain>
    </source>
</reference>
<dbReference type="EMBL" id="CP032489">
    <property type="protein sequence ID" value="AYD48760.1"/>
    <property type="molecule type" value="Genomic_DNA"/>
</dbReference>
<sequence length="362" mass="42050">MQKKDNIPVVLFSPLDWGLGHTTRSISILETLISLKCTLFLACEENSASEKILKEQFPQAQFLALKGYQISYSKNTQWFAWKLFLQIPKVVLAIRNERKMVKKWAEQYNFDIIISDNRYGFCHKKIHSVFITHQLQIAAHFTFLEKFIQKINYRYINTFSECWIPDFPGTTNIAGELAHPKKLPATPVEYIGLLCRLKKVITTKEYDFLILLSGPEPQRTILENKFLAIKNKFSERIMLVRGLPGDAPTLSSERNFIIKNYCNAEELSLLMAQAEFVICRSGYSTLMEILHLQKKSILIATPGQTEQEYLAKKLKNQSWAYSFSQSTEDYYTEIQNAKNFLYNLLQIKESSLKDFLEENILH</sequence>
<dbReference type="PANTHER" id="PTHR21015">
    <property type="entry name" value="UDP-N-ACETYLGLUCOSAMINE--N-ACETYLMURAMYL-(PENTAPEPTIDE) PYROPHOSPHORYL-UNDECAPRENOL N-ACETYLGLUCOSAMINE TRANSFERASE 1"/>
    <property type="match status" value="1"/>
</dbReference>
<evidence type="ECO:0000313" key="2">
    <source>
        <dbReference type="EMBL" id="AYD48760.1"/>
    </source>
</evidence>
<dbReference type="Pfam" id="PF04101">
    <property type="entry name" value="Glyco_tran_28_C"/>
    <property type="match status" value="1"/>
</dbReference>
<dbReference type="OrthoDB" id="9803241at2"/>
<dbReference type="RefSeq" id="WP_119989818.1">
    <property type="nucleotide sequence ID" value="NZ_CP032489.1"/>
</dbReference>
<name>A0A386HTL3_9BACT</name>